<dbReference type="AlphaFoldDB" id="A0A9W9DJP4"/>
<feature type="compositionally biased region" description="Low complexity" evidence="1">
    <location>
        <begin position="68"/>
        <end position="89"/>
    </location>
</feature>
<name>A0A9W9DJP4_9AGAR</name>
<feature type="compositionally biased region" description="Low complexity" evidence="1">
    <location>
        <begin position="191"/>
        <end position="208"/>
    </location>
</feature>
<proteinExistence type="predicted"/>
<evidence type="ECO:0000256" key="2">
    <source>
        <dbReference type="SAM" id="Phobius"/>
    </source>
</evidence>
<feature type="compositionally biased region" description="Basic residues" evidence="1">
    <location>
        <begin position="54"/>
        <end position="63"/>
    </location>
</feature>
<dbReference type="Proteomes" id="UP001150238">
    <property type="component" value="Unassembled WGS sequence"/>
</dbReference>
<protein>
    <submittedName>
        <fullName evidence="3">Uncharacterized protein</fullName>
    </submittedName>
</protein>
<feature type="compositionally biased region" description="Polar residues" evidence="1">
    <location>
        <begin position="137"/>
        <end position="157"/>
    </location>
</feature>
<reference evidence="3" key="2">
    <citation type="journal article" date="2023" name="Proc. Natl. Acad. Sci. U.S.A.">
        <title>A global phylogenomic analysis of the shiitake genus Lentinula.</title>
        <authorList>
            <person name="Sierra-Patev S."/>
            <person name="Min B."/>
            <person name="Naranjo-Ortiz M."/>
            <person name="Looney B."/>
            <person name="Konkel Z."/>
            <person name="Slot J.C."/>
            <person name="Sakamoto Y."/>
            <person name="Steenwyk J.L."/>
            <person name="Rokas A."/>
            <person name="Carro J."/>
            <person name="Camarero S."/>
            <person name="Ferreira P."/>
            <person name="Molpeceres G."/>
            <person name="Ruiz-Duenas F.J."/>
            <person name="Serrano A."/>
            <person name="Henrissat B."/>
            <person name="Drula E."/>
            <person name="Hughes K.W."/>
            <person name="Mata J.L."/>
            <person name="Ishikawa N.K."/>
            <person name="Vargas-Isla R."/>
            <person name="Ushijima S."/>
            <person name="Smith C.A."/>
            <person name="Donoghue J."/>
            <person name="Ahrendt S."/>
            <person name="Andreopoulos W."/>
            <person name="He G."/>
            <person name="LaButti K."/>
            <person name="Lipzen A."/>
            <person name="Ng V."/>
            <person name="Riley R."/>
            <person name="Sandor L."/>
            <person name="Barry K."/>
            <person name="Martinez A.T."/>
            <person name="Xiao Y."/>
            <person name="Gibbons J.G."/>
            <person name="Terashima K."/>
            <person name="Grigoriev I.V."/>
            <person name="Hibbett D."/>
        </authorList>
    </citation>
    <scope>NUCLEOTIDE SEQUENCE</scope>
    <source>
        <strain evidence="3">Sp2 HRB7682 ss15</strain>
    </source>
</reference>
<reference evidence="3" key="1">
    <citation type="submission" date="2022-08" db="EMBL/GenBank/DDBJ databases">
        <authorList>
            <consortium name="DOE Joint Genome Institute"/>
            <person name="Min B."/>
            <person name="Riley R."/>
            <person name="Sierra-Patev S."/>
            <person name="Naranjo-Ortiz M."/>
            <person name="Looney B."/>
            <person name="Konkel Z."/>
            <person name="Slot J.C."/>
            <person name="Sakamoto Y."/>
            <person name="Steenwyk J.L."/>
            <person name="Rokas A."/>
            <person name="Carro J."/>
            <person name="Camarero S."/>
            <person name="Ferreira P."/>
            <person name="Molpeceres G."/>
            <person name="Ruiz-Duenas F.J."/>
            <person name="Serrano A."/>
            <person name="Henrissat B."/>
            <person name="Drula E."/>
            <person name="Hughes K.W."/>
            <person name="Mata J.L."/>
            <person name="Ishikawa N.K."/>
            <person name="Vargas-Isla R."/>
            <person name="Ushijima S."/>
            <person name="Smith C.A."/>
            <person name="Ahrendt S."/>
            <person name="Andreopoulos W."/>
            <person name="He G."/>
            <person name="Labutti K."/>
            <person name="Lipzen A."/>
            <person name="Ng V."/>
            <person name="Sandor L."/>
            <person name="Barry K."/>
            <person name="Martinez A.T."/>
            <person name="Xiao Y."/>
            <person name="Gibbons J.G."/>
            <person name="Terashima K."/>
            <person name="Hibbett D.S."/>
            <person name="Grigoriev I.V."/>
        </authorList>
    </citation>
    <scope>NUCLEOTIDE SEQUENCE</scope>
    <source>
        <strain evidence="3">Sp2 HRB7682 ss15</strain>
    </source>
</reference>
<evidence type="ECO:0000313" key="3">
    <source>
        <dbReference type="EMBL" id="KAJ4472618.1"/>
    </source>
</evidence>
<keyword evidence="2" id="KW-0472">Membrane</keyword>
<feature type="transmembrane region" description="Helical" evidence="2">
    <location>
        <begin position="12"/>
        <end position="39"/>
    </location>
</feature>
<evidence type="ECO:0000313" key="4">
    <source>
        <dbReference type="Proteomes" id="UP001150238"/>
    </source>
</evidence>
<gene>
    <name evidence="3" type="ORF">C8J55DRAFT_520557</name>
</gene>
<organism evidence="3 4">
    <name type="scientific">Lentinula lateritia</name>
    <dbReference type="NCBI Taxonomy" id="40482"/>
    <lineage>
        <taxon>Eukaryota</taxon>
        <taxon>Fungi</taxon>
        <taxon>Dikarya</taxon>
        <taxon>Basidiomycota</taxon>
        <taxon>Agaricomycotina</taxon>
        <taxon>Agaricomycetes</taxon>
        <taxon>Agaricomycetidae</taxon>
        <taxon>Agaricales</taxon>
        <taxon>Marasmiineae</taxon>
        <taxon>Omphalotaceae</taxon>
        <taxon>Lentinula</taxon>
    </lineage>
</organism>
<evidence type="ECO:0000256" key="1">
    <source>
        <dbReference type="SAM" id="MobiDB-lite"/>
    </source>
</evidence>
<feature type="compositionally biased region" description="Pro residues" evidence="1">
    <location>
        <begin position="161"/>
        <end position="172"/>
    </location>
</feature>
<comment type="caution">
    <text evidence="3">The sequence shown here is derived from an EMBL/GenBank/DDBJ whole genome shotgun (WGS) entry which is preliminary data.</text>
</comment>
<accession>A0A9W9DJP4</accession>
<feature type="region of interest" description="Disordered" evidence="1">
    <location>
        <begin position="53"/>
        <end position="296"/>
    </location>
</feature>
<keyword evidence="2" id="KW-1133">Transmembrane helix</keyword>
<sequence>MMTTHENKLQPLLVTILASAISSVGYGVSVFAIGITWLLPSVKPAAPILVMPKSKPRHHRRRSAPPILQSDLSRPPLPSLISNNSQSSTDSRRTSLTRRRVYFEDSAAQQTPPHRSSRRYTAPPEQWHKNIEPSHGSIGTTSNVPLDASPRSSSSTLVHEPLPPTPPSPPSTPVHILDANLMSEPTESDTSRPGSSSSSRPSLSISPRFPTKIWSRRPAGRKSLANQATDSGGEATHSDEPSCSARPSTPASRHKRKAASLGFSWPISKNKALPDTATTASSSPKTPIDVSPKQDCPCTPSSITSFVRSSKQQRQASTPVRARTQPYAYPYFALPPTVAGGQPTTAMSSAAVFNNNNTSSGPEGASNVGEAESTITVHRRQQNVVAQESLGIGRRKVSQRRAMSEGSALAS</sequence>
<feature type="region of interest" description="Disordered" evidence="1">
    <location>
        <begin position="359"/>
        <end position="411"/>
    </location>
</feature>
<dbReference type="EMBL" id="JANVFS010000027">
    <property type="protein sequence ID" value="KAJ4472618.1"/>
    <property type="molecule type" value="Genomic_DNA"/>
</dbReference>
<feature type="compositionally biased region" description="Low complexity" evidence="1">
    <location>
        <begin position="273"/>
        <end position="287"/>
    </location>
</feature>
<keyword evidence="2" id="KW-0812">Transmembrane</keyword>